<evidence type="ECO:0000313" key="1">
    <source>
        <dbReference type="EMBL" id="RHZ82027.1"/>
    </source>
</evidence>
<dbReference type="AlphaFoldDB" id="A0A397J3Q2"/>
<name>A0A397J3Q2_9GLOM</name>
<comment type="caution">
    <text evidence="1">The sequence shown here is derived from an EMBL/GenBank/DDBJ whole genome shotgun (WGS) entry which is preliminary data.</text>
</comment>
<protein>
    <submittedName>
        <fullName evidence="1">Uncharacterized protein</fullName>
    </submittedName>
</protein>
<organism evidence="1 2">
    <name type="scientific">Diversispora epigaea</name>
    <dbReference type="NCBI Taxonomy" id="1348612"/>
    <lineage>
        <taxon>Eukaryota</taxon>
        <taxon>Fungi</taxon>
        <taxon>Fungi incertae sedis</taxon>
        <taxon>Mucoromycota</taxon>
        <taxon>Glomeromycotina</taxon>
        <taxon>Glomeromycetes</taxon>
        <taxon>Diversisporales</taxon>
        <taxon>Diversisporaceae</taxon>
        <taxon>Diversispora</taxon>
    </lineage>
</organism>
<gene>
    <name evidence="1" type="ORF">Glove_114g150</name>
</gene>
<sequence length="67" mass="8281">MEEGFNFVMMIWKCLEKSNLESEFLRAIIQKVIEEIYQWMLERHALIEKMLEFEKRASCPHRHFQSF</sequence>
<dbReference type="EMBL" id="PQFF01000106">
    <property type="protein sequence ID" value="RHZ82027.1"/>
    <property type="molecule type" value="Genomic_DNA"/>
</dbReference>
<keyword evidence="2" id="KW-1185">Reference proteome</keyword>
<evidence type="ECO:0000313" key="2">
    <source>
        <dbReference type="Proteomes" id="UP000266861"/>
    </source>
</evidence>
<proteinExistence type="predicted"/>
<reference evidence="1 2" key="1">
    <citation type="submission" date="2018-08" db="EMBL/GenBank/DDBJ databases">
        <title>Genome and evolution of the arbuscular mycorrhizal fungus Diversispora epigaea (formerly Glomus versiforme) and its bacterial endosymbionts.</title>
        <authorList>
            <person name="Sun X."/>
            <person name="Fei Z."/>
            <person name="Harrison M."/>
        </authorList>
    </citation>
    <scope>NUCLEOTIDE SEQUENCE [LARGE SCALE GENOMIC DNA]</scope>
    <source>
        <strain evidence="1 2">IT104</strain>
    </source>
</reference>
<accession>A0A397J3Q2</accession>
<dbReference type="OrthoDB" id="642895at2759"/>
<dbReference type="Proteomes" id="UP000266861">
    <property type="component" value="Unassembled WGS sequence"/>
</dbReference>